<evidence type="ECO:0000313" key="4">
    <source>
        <dbReference type="Proteomes" id="UP000075884"/>
    </source>
</evidence>
<reference evidence="4" key="1">
    <citation type="submission" date="2013-03" db="EMBL/GenBank/DDBJ databases">
        <title>The Genome Sequence of Anopheles dirus WRAIR2.</title>
        <authorList>
            <consortium name="The Broad Institute Genomics Platform"/>
            <person name="Neafsey D.E."/>
            <person name="Walton C."/>
            <person name="Walker B."/>
            <person name="Young S.K."/>
            <person name="Zeng Q."/>
            <person name="Gargeya S."/>
            <person name="Fitzgerald M."/>
            <person name="Haas B."/>
            <person name="Abouelleil A."/>
            <person name="Allen A.W."/>
            <person name="Alvarado L."/>
            <person name="Arachchi H.M."/>
            <person name="Berlin A.M."/>
            <person name="Chapman S.B."/>
            <person name="Gainer-Dewar J."/>
            <person name="Goldberg J."/>
            <person name="Griggs A."/>
            <person name="Gujja S."/>
            <person name="Hansen M."/>
            <person name="Howarth C."/>
            <person name="Imamovic A."/>
            <person name="Ireland A."/>
            <person name="Larimer J."/>
            <person name="McCowan C."/>
            <person name="Murphy C."/>
            <person name="Pearson M."/>
            <person name="Poon T.W."/>
            <person name="Priest M."/>
            <person name="Roberts A."/>
            <person name="Saif S."/>
            <person name="Shea T."/>
            <person name="Sisk P."/>
            <person name="Sykes S."/>
            <person name="Wortman J."/>
            <person name="Nusbaum C."/>
            <person name="Birren B."/>
        </authorList>
    </citation>
    <scope>NUCLEOTIDE SEQUENCE [LARGE SCALE GENOMIC DNA]</scope>
    <source>
        <strain evidence="4">WRAIR2</strain>
    </source>
</reference>
<dbReference type="Pfam" id="PF04194">
    <property type="entry name" value="PDCD2_C"/>
    <property type="match status" value="1"/>
</dbReference>
<feature type="region of interest" description="Disordered" evidence="1">
    <location>
        <begin position="318"/>
        <end position="344"/>
    </location>
</feature>
<dbReference type="EnsemblMetazoa" id="ADIR010535-RA">
    <property type="protein sequence ID" value="ADIR010535-PA"/>
    <property type="gene ID" value="ADIR010535"/>
</dbReference>
<evidence type="ECO:0000259" key="2">
    <source>
        <dbReference type="Pfam" id="PF04194"/>
    </source>
</evidence>
<dbReference type="InterPro" id="IPR052815">
    <property type="entry name" value="PDCD2-like_regulator"/>
</dbReference>
<dbReference type="STRING" id="7168.A0A182NS95"/>
<name>A0A182NS95_9DIPT</name>
<organism evidence="3 4">
    <name type="scientific">Anopheles dirus</name>
    <dbReference type="NCBI Taxonomy" id="7168"/>
    <lineage>
        <taxon>Eukaryota</taxon>
        <taxon>Metazoa</taxon>
        <taxon>Ecdysozoa</taxon>
        <taxon>Arthropoda</taxon>
        <taxon>Hexapoda</taxon>
        <taxon>Insecta</taxon>
        <taxon>Pterygota</taxon>
        <taxon>Neoptera</taxon>
        <taxon>Endopterygota</taxon>
        <taxon>Diptera</taxon>
        <taxon>Nematocera</taxon>
        <taxon>Culicoidea</taxon>
        <taxon>Culicidae</taxon>
        <taxon>Anophelinae</taxon>
        <taxon>Anopheles</taxon>
    </lineage>
</organism>
<feature type="domain" description="Programmed cell death protein 2 C-terminal" evidence="2">
    <location>
        <begin position="358"/>
        <end position="461"/>
    </location>
</feature>
<protein>
    <recommendedName>
        <fullName evidence="2">Programmed cell death protein 2 C-terminal domain-containing protein</fullName>
    </recommendedName>
</protein>
<dbReference type="VEuPathDB" id="VectorBase:ADIR010535"/>
<accession>A0A182NS95</accession>
<dbReference type="GO" id="GO:0005737">
    <property type="term" value="C:cytoplasm"/>
    <property type="evidence" value="ECO:0007669"/>
    <property type="project" value="InterPro"/>
</dbReference>
<dbReference type="PANTHER" id="PTHR46421">
    <property type="entry name" value="PROGRAMMED CELL DEATH PROTEIN 2-LIKE"/>
    <property type="match status" value="1"/>
</dbReference>
<dbReference type="GO" id="GO:0006915">
    <property type="term" value="P:apoptotic process"/>
    <property type="evidence" value="ECO:0007669"/>
    <property type="project" value="TreeGrafter"/>
</dbReference>
<sequence>MAKKQTLVLLGYEDEPIAEKDRPYLSYTTNKVGGHANWPAGAIDVQPCMFCGQQRPLIVQIYAPLDDSQFHRTLYVFACLNAPCSTQSQAWTCIRIQSLEKSSPGADGAETRSGKVVVKDTTISWCSGADDWDEEDEVGAMVGKAMDVGVREEFGTATAFMRVDTSSVAAVEQLMNEENGNVIQYEKVSDEDDESNSMEAEPIPGFENLRVDETNANARGDGRSGAGATGGGAELIDNLYTTRASAEIEGLEAEVVVVDTPVSPRRNLIALLKQPQVVPRSIGDVTLRGLYISVDEEQSSAPTASDHVRELLAEYERHEEVKTSPGGPLENVASGTKPQAKPNHDQELYEKGVPMHGDMMFHSFLGKLQENPGQLLRYSRNAIPLLIAPIREVTVAPHCQYCNSEMICEIQLLPTMIEKLRFEVNGERTPIDYGNVLVWTCGKSCWDTPDRMRQELVLVQNES</sequence>
<dbReference type="Proteomes" id="UP000075884">
    <property type="component" value="Unassembled WGS sequence"/>
</dbReference>
<dbReference type="AlphaFoldDB" id="A0A182NS95"/>
<reference evidence="3" key="2">
    <citation type="submission" date="2020-05" db="UniProtKB">
        <authorList>
            <consortium name="EnsemblMetazoa"/>
        </authorList>
    </citation>
    <scope>IDENTIFICATION</scope>
    <source>
        <strain evidence="3">WRAIR2</strain>
    </source>
</reference>
<dbReference type="PANTHER" id="PTHR46421:SF1">
    <property type="entry name" value="PROGRAMMED CELL DEATH PROTEIN 2-LIKE"/>
    <property type="match status" value="1"/>
</dbReference>
<proteinExistence type="predicted"/>
<dbReference type="InterPro" id="IPR007320">
    <property type="entry name" value="PDCD2_C"/>
</dbReference>
<evidence type="ECO:0000313" key="3">
    <source>
        <dbReference type="EnsemblMetazoa" id="ADIR010535-PA"/>
    </source>
</evidence>
<evidence type="ECO:0000256" key="1">
    <source>
        <dbReference type="SAM" id="MobiDB-lite"/>
    </source>
</evidence>
<keyword evidence="4" id="KW-1185">Reference proteome</keyword>